<keyword evidence="2" id="KW-1185">Reference proteome</keyword>
<dbReference type="AlphaFoldDB" id="A0A9P5YFD1"/>
<dbReference type="EMBL" id="MU150235">
    <property type="protein sequence ID" value="KAF9467877.1"/>
    <property type="molecule type" value="Genomic_DNA"/>
</dbReference>
<protein>
    <submittedName>
        <fullName evidence="1">Uncharacterized protein</fullName>
    </submittedName>
</protein>
<dbReference type="OrthoDB" id="3354475at2759"/>
<dbReference type="InterPro" id="IPR032675">
    <property type="entry name" value="LRR_dom_sf"/>
</dbReference>
<evidence type="ECO:0000313" key="2">
    <source>
        <dbReference type="Proteomes" id="UP000807353"/>
    </source>
</evidence>
<evidence type="ECO:0000313" key="1">
    <source>
        <dbReference type="EMBL" id="KAF9467877.1"/>
    </source>
</evidence>
<gene>
    <name evidence="1" type="ORF">BDZ94DRAFT_1232793</name>
</gene>
<dbReference type="Gene3D" id="3.80.10.10">
    <property type="entry name" value="Ribonuclease Inhibitor"/>
    <property type="match status" value="1"/>
</dbReference>
<name>A0A9P5YFD1_9AGAR</name>
<organism evidence="1 2">
    <name type="scientific">Collybia nuda</name>
    <dbReference type="NCBI Taxonomy" id="64659"/>
    <lineage>
        <taxon>Eukaryota</taxon>
        <taxon>Fungi</taxon>
        <taxon>Dikarya</taxon>
        <taxon>Basidiomycota</taxon>
        <taxon>Agaricomycotina</taxon>
        <taxon>Agaricomycetes</taxon>
        <taxon>Agaricomycetidae</taxon>
        <taxon>Agaricales</taxon>
        <taxon>Tricholomatineae</taxon>
        <taxon>Clitocybaceae</taxon>
        <taxon>Collybia</taxon>
    </lineage>
</organism>
<proteinExistence type="predicted"/>
<comment type="caution">
    <text evidence="1">The sequence shown here is derived from an EMBL/GenBank/DDBJ whole genome shotgun (WGS) entry which is preliminary data.</text>
</comment>
<dbReference type="Proteomes" id="UP000807353">
    <property type="component" value="Unassembled WGS sequence"/>
</dbReference>
<reference evidence="1" key="1">
    <citation type="submission" date="2020-11" db="EMBL/GenBank/DDBJ databases">
        <authorList>
            <consortium name="DOE Joint Genome Institute"/>
            <person name="Ahrendt S."/>
            <person name="Riley R."/>
            <person name="Andreopoulos W."/>
            <person name="Labutti K."/>
            <person name="Pangilinan J."/>
            <person name="Ruiz-Duenas F.J."/>
            <person name="Barrasa J.M."/>
            <person name="Sanchez-Garcia M."/>
            <person name="Camarero S."/>
            <person name="Miyauchi S."/>
            <person name="Serrano A."/>
            <person name="Linde D."/>
            <person name="Babiker R."/>
            <person name="Drula E."/>
            <person name="Ayuso-Fernandez I."/>
            <person name="Pacheco R."/>
            <person name="Padilla G."/>
            <person name="Ferreira P."/>
            <person name="Barriuso J."/>
            <person name="Kellner H."/>
            <person name="Castanera R."/>
            <person name="Alfaro M."/>
            <person name="Ramirez L."/>
            <person name="Pisabarro A.G."/>
            <person name="Kuo A."/>
            <person name="Tritt A."/>
            <person name="Lipzen A."/>
            <person name="He G."/>
            <person name="Yan M."/>
            <person name="Ng V."/>
            <person name="Cullen D."/>
            <person name="Martin F."/>
            <person name="Rosso M.-N."/>
            <person name="Henrissat B."/>
            <person name="Hibbett D."/>
            <person name="Martinez A.T."/>
            <person name="Grigoriev I.V."/>
        </authorList>
    </citation>
    <scope>NUCLEOTIDE SEQUENCE</scope>
    <source>
        <strain evidence="1">CBS 247.69</strain>
    </source>
</reference>
<accession>A0A9P5YFD1</accession>
<sequence>MSCNFTTLYILLDPDWEELAHPLATFKTFTQLFFQHPARLTLTTLKITSQEMIVTNIRHAPDAYSALEPLFACPALQDINIKLRLVDKLDDSWLKGAAASWPALRRLNIKTLHSTISEMTLAGFIPVLRNCPDLHSLGFSIHATPVDPNLLRGVGNILVKKISVGSSTIQSPARVVRSLIGMFPSLWDVTPRGAEGPGWSKVQKLLQLMGPEESWT</sequence>